<evidence type="ECO:0000256" key="2">
    <source>
        <dbReference type="ARBA" id="ARBA00003451"/>
    </source>
</evidence>
<evidence type="ECO:0000256" key="5">
    <source>
        <dbReference type="ARBA" id="ARBA00022723"/>
    </source>
</evidence>
<comment type="cofactor">
    <cofactor evidence="1">
        <name>Mg(2+)</name>
        <dbReference type="ChEBI" id="CHEBI:18420"/>
    </cofactor>
</comment>
<evidence type="ECO:0000256" key="7">
    <source>
        <dbReference type="ARBA" id="ARBA00022842"/>
    </source>
</evidence>
<dbReference type="GO" id="GO:0016787">
    <property type="term" value="F:hydrolase activity"/>
    <property type="evidence" value="ECO:0007669"/>
    <property type="project" value="UniProtKB-KW"/>
</dbReference>
<evidence type="ECO:0000256" key="6">
    <source>
        <dbReference type="ARBA" id="ARBA00022801"/>
    </source>
</evidence>
<dbReference type="Proteomes" id="UP000054937">
    <property type="component" value="Unassembled WGS sequence"/>
</dbReference>
<dbReference type="AlphaFoldDB" id="A0A0V0QX40"/>
<dbReference type="Gene3D" id="3.20.20.370">
    <property type="entry name" value="Glycoside hydrolase/deacetylase"/>
    <property type="match status" value="1"/>
</dbReference>
<comment type="caution">
    <text evidence="9">The sequence shown here is derived from an EMBL/GenBank/DDBJ whole genome shotgun (WGS) entry which is preliminary data.</text>
</comment>
<sequence>MDIQEETKPFLIINSDDLGFNEFRDKGMLDAYASNSISESTMIINGYNIKNQKEPLTIELMCHVGYPCKVAGAAFSKSENRQEELQFLSSKQFKDYIKSHYRLTNYQAILNKLETV</sequence>
<evidence type="ECO:0000256" key="4">
    <source>
        <dbReference type="ARBA" id="ARBA00018477"/>
    </source>
</evidence>
<keyword evidence="10" id="KW-1185">Reference proteome</keyword>
<dbReference type="GO" id="GO:0019213">
    <property type="term" value="F:deacetylase activity"/>
    <property type="evidence" value="ECO:0007669"/>
    <property type="project" value="TreeGrafter"/>
</dbReference>
<dbReference type="PANTHER" id="PTHR31609:SF1">
    <property type="entry name" value="CARBOHYDRATE DEACETYLASE"/>
    <property type="match status" value="1"/>
</dbReference>
<accession>A0A0V0QX40</accession>
<evidence type="ECO:0000313" key="9">
    <source>
        <dbReference type="EMBL" id="KRX06823.1"/>
    </source>
</evidence>
<evidence type="ECO:0000256" key="8">
    <source>
        <dbReference type="ARBA" id="ARBA00023277"/>
    </source>
</evidence>
<dbReference type="SUPFAM" id="SSF88713">
    <property type="entry name" value="Glycoside hydrolase/deacetylase"/>
    <property type="match status" value="1"/>
</dbReference>
<evidence type="ECO:0000256" key="1">
    <source>
        <dbReference type="ARBA" id="ARBA00001946"/>
    </source>
</evidence>
<dbReference type="GO" id="GO:0046872">
    <property type="term" value="F:metal ion binding"/>
    <property type="evidence" value="ECO:0007669"/>
    <property type="project" value="UniProtKB-KW"/>
</dbReference>
<dbReference type="EMBL" id="LDAU01000091">
    <property type="protein sequence ID" value="KRX06823.1"/>
    <property type="molecule type" value="Genomic_DNA"/>
</dbReference>
<keyword evidence="8" id="KW-0119">Carbohydrate metabolism</keyword>
<keyword evidence="6 9" id="KW-0378">Hydrolase</keyword>
<comment type="function">
    <text evidence="2">Probably catalyzes the deacetylation of acetylated carbohydrates an important step in the degradation of oligosaccharides.</text>
</comment>
<organism evidence="9 10">
    <name type="scientific">Pseudocohnilembus persalinus</name>
    <name type="common">Ciliate</name>
    <dbReference type="NCBI Taxonomy" id="266149"/>
    <lineage>
        <taxon>Eukaryota</taxon>
        <taxon>Sar</taxon>
        <taxon>Alveolata</taxon>
        <taxon>Ciliophora</taxon>
        <taxon>Intramacronucleata</taxon>
        <taxon>Oligohymenophorea</taxon>
        <taxon>Scuticociliatia</taxon>
        <taxon>Philasterida</taxon>
        <taxon>Pseudocohnilembidae</taxon>
        <taxon>Pseudocohnilembus</taxon>
    </lineage>
</organism>
<name>A0A0V0QX40_PSEPJ</name>
<gene>
    <name evidence="9" type="ORF">PPERSA_11468</name>
</gene>
<protein>
    <recommendedName>
        <fullName evidence="4">Carbohydrate deacetylase</fullName>
    </recommendedName>
</protein>
<dbReference type="GO" id="GO:0005975">
    <property type="term" value="P:carbohydrate metabolic process"/>
    <property type="evidence" value="ECO:0007669"/>
    <property type="project" value="InterPro"/>
</dbReference>
<proteinExistence type="inferred from homology"/>
<dbReference type="InParanoid" id="A0A0V0QX40"/>
<comment type="similarity">
    <text evidence="3">Belongs to the YdjC deacetylase family.</text>
</comment>
<dbReference type="InterPro" id="IPR011330">
    <property type="entry name" value="Glyco_hydro/deAcase_b/a-brl"/>
</dbReference>
<dbReference type="PANTHER" id="PTHR31609">
    <property type="entry name" value="YDJC DEACETYLASE FAMILY MEMBER"/>
    <property type="match status" value="1"/>
</dbReference>
<reference evidence="9 10" key="1">
    <citation type="journal article" date="2015" name="Sci. Rep.">
        <title>Genome of the facultative scuticociliatosis pathogen Pseudocohnilembus persalinus provides insight into its virulence through horizontal gene transfer.</title>
        <authorList>
            <person name="Xiong J."/>
            <person name="Wang G."/>
            <person name="Cheng J."/>
            <person name="Tian M."/>
            <person name="Pan X."/>
            <person name="Warren A."/>
            <person name="Jiang C."/>
            <person name="Yuan D."/>
            <person name="Miao W."/>
        </authorList>
    </citation>
    <scope>NUCLEOTIDE SEQUENCE [LARGE SCALE GENOMIC DNA]</scope>
    <source>
        <strain evidence="9">36N120E</strain>
    </source>
</reference>
<dbReference type="InterPro" id="IPR006879">
    <property type="entry name" value="YdjC-like"/>
</dbReference>
<evidence type="ECO:0000313" key="10">
    <source>
        <dbReference type="Proteomes" id="UP000054937"/>
    </source>
</evidence>
<keyword evidence="7" id="KW-0460">Magnesium</keyword>
<keyword evidence="5" id="KW-0479">Metal-binding</keyword>
<evidence type="ECO:0000256" key="3">
    <source>
        <dbReference type="ARBA" id="ARBA00008843"/>
    </source>
</evidence>
<dbReference type="OrthoDB" id="8908051at2759"/>